<dbReference type="OMA" id="IAQFHPK"/>
<name>A0A0B1PGV4_UNCNE</name>
<evidence type="ECO:0000256" key="2">
    <source>
        <dbReference type="ARBA" id="ARBA00004584"/>
    </source>
</evidence>
<evidence type="ECO:0000256" key="7">
    <source>
        <dbReference type="ARBA" id="ARBA00023328"/>
    </source>
</evidence>
<evidence type="ECO:0000256" key="5">
    <source>
        <dbReference type="ARBA" id="ARBA00023054"/>
    </source>
</evidence>
<dbReference type="GO" id="GO:0051382">
    <property type="term" value="P:kinetochore assembly"/>
    <property type="evidence" value="ECO:0007669"/>
    <property type="project" value="InterPro"/>
</dbReference>
<dbReference type="GO" id="GO:0000775">
    <property type="term" value="C:chromosome, centromeric region"/>
    <property type="evidence" value="ECO:0007669"/>
    <property type="project" value="UniProtKB-SubCell"/>
</dbReference>
<keyword evidence="10" id="KW-1185">Reference proteome</keyword>
<protein>
    <recommendedName>
        <fullName evidence="11">Chromosome segregation protein</fullName>
    </recommendedName>
</protein>
<accession>A0A0B1PGV4</accession>
<dbReference type="HOGENOM" id="CLU_048926_0_0_1"/>
<evidence type="ECO:0008006" key="11">
    <source>
        <dbReference type="Google" id="ProtNLM"/>
    </source>
</evidence>
<evidence type="ECO:0000256" key="6">
    <source>
        <dbReference type="ARBA" id="ARBA00023242"/>
    </source>
</evidence>
<evidence type="ECO:0000256" key="4">
    <source>
        <dbReference type="ARBA" id="ARBA00022454"/>
    </source>
</evidence>
<evidence type="ECO:0000256" key="1">
    <source>
        <dbReference type="ARBA" id="ARBA00004123"/>
    </source>
</evidence>
<dbReference type="EMBL" id="JNVN01000282">
    <property type="protein sequence ID" value="KHJ35749.1"/>
    <property type="molecule type" value="Genomic_DNA"/>
</dbReference>
<dbReference type="GO" id="GO:0005634">
    <property type="term" value="C:nucleus"/>
    <property type="evidence" value="ECO:0007669"/>
    <property type="project" value="UniProtKB-SubCell"/>
</dbReference>
<sequence length="324" mass="37044">MEGTTKIVDHQKSYQEQTLKTIKARIVAQENLLHELRSTSDPIDTEASSDPTTYYRQLRCLTETFKSLDATRLCLSTSDFLLPDLLAKGVTAQIISETKLAISQLELLVQKVKNCIEREKVNLQDTKLIQAELVSRIASLRDEAELYQHKSPETLAQEKIRELEKQKRNYESETSHLIEALYSFVDENLASMLVVEELGGPVVGQMMTVDEKIFESGFTNHGKVKKTKFSEDKRQGRINHIWGSSSQEKENWDEKSAAASEIKELIEKLLNNVINLDEHHPNNYIKLRRESAVARLMIRSKVAQYHPKDASKLRLIEFGTEISD</sequence>
<dbReference type="GO" id="GO:0000070">
    <property type="term" value="P:mitotic sister chromatid segregation"/>
    <property type="evidence" value="ECO:0007669"/>
    <property type="project" value="TreeGrafter"/>
</dbReference>
<evidence type="ECO:0000256" key="3">
    <source>
        <dbReference type="ARBA" id="ARBA00005795"/>
    </source>
</evidence>
<comment type="subcellular location">
    <subcellularLocation>
        <location evidence="2">Chromosome</location>
        <location evidence="2">Centromere</location>
    </subcellularLocation>
    <subcellularLocation>
        <location evidence="1">Nucleus</location>
    </subcellularLocation>
</comment>
<organism evidence="9 10">
    <name type="scientific">Uncinula necator</name>
    <name type="common">Grape powdery mildew</name>
    <dbReference type="NCBI Taxonomy" id="52586"/>
    <lineage>
        <taxon>Eukaryota</taxon>
        <taxon>Fungi</taxon>
        <taxon>Dikarya</taxon>
        <taxon>Ascomycota</taxon>
        <taxon>Pezizomycotina</taxon>
        <taxon>Leotiomycetes</taxon>
        <taxon>Erysiphales</taxon>
        <taxon>Erysiphaceae</taxon>
        <taxon>Erysiphe</taxon>
    </lineage>
</organism>
<comment type="similarity">
    <text evidence="3">Belongs to the CENP-K/MCM22 family.</text>
</comment>
<reference evidence="9 10" key="1">
    <citation type="journal article" date="2014" name="BMC Genomics">
        <title>Adaptive genomic structural variation in the grape powdery mildew pathogen, Erysiphe necator.</title>
        <authorList>
            <person name="Jones L."/>
            <person name="Riaz S."/>
            <person name="Morales-Cruz A."/>
            <person name="Amrine K.C."/>
            <person name="McGuire B."/>
            <person name="Gubler W.D."/>
            <person name="Walker M.A."/>
            <person name="Cantu D."/>
        </authorList>
    </citation>
    <scope>NUCLEOTIDE SEQUENCE [LARGE SCALE GENOMIC DNA]</scope>
    <source>
        <strain evidence="10">c</strain>
    </source>
</reference>
<dbReference type="AlphaFoldDB" id="A0A0B1PGV4"/>
<evidence type="ECO:0000256" key="8">
    <source>
        <dbReference type="SAM" id="Coils"/>
    </source>
</evidence>
<keyword evidence="4" id="KW-0158">Chromosome</keyword>
<feature type="coiled-coil region" evidence="8">
    <location>
        <begin position="153"/>
        <end position="180"/>
    </location>
</feature>
<gene>
    <name evidence="9" type="ORF">EV44_g5687</name>
</gene>
<evidence type="ECO:0000313" key="10">
    <source>
        <dbReference type="Proteomes" id="UP000030854"/>
    </source>
</evidence>
<keyword evidence="7" id="KW-0137">Centromere</keyword>
<keyword evidence="5 8" id="KW-0175">Coiled coil</keyword>
<evidence type="ECO:0000313" key="9">
    <source>
        <dbReference type="EMBL" id="KHJ35749.1"/>
    </source>
</evidence>
<comment type="caution">
    <text evidence="9">The sequence shown here is derived from an EMBL/GenBank/DDBJ whole genome shotgun (WGS) entry which is preliminary data.</text>
</comment>
<proteinExistence type="inferred from homology"/>
<dbReference type="InterPro" id="IPR020993">
    <property type="entry name" value="Centromere_CenpK"/>
</dbReference>
<dbReference type="PANTHER" id="PTHR14401">
    <property type="entry name" value="CENTROMERE PROTEIN K"/>
    <property type="match status" value="1"/>
</dbReference>
<keyword evidence="6" id="KW-0539">Nucleus</keyword>
<dbReference type="Proteomes" id="UP000030854">
    <property type="component" value="Unassembled WGS sequence"/>
</dbReference>
<dbReference type="PANTHER" id="PTHR14401:SF6">
    <property type="entry name" value="CENTROMERE PROTEIN K"/>
    <property type="match status" value="1"/>
</dbReference>